<dbReference type="Proteomes" id="UP000011885">
    <property type="component" value="Unassembled WGS sequence"/>
</dbReference>
<gene>
    <name evidence="1" type="ORF">RSSM_04811</name>
</gene>
<proteinExistence type="predicted"/>
<organism evidence="1 2">
    <name type="scientific">Rhodopirellula sallentina SM41</name>
    <dbReference type="NCBI Taxonomy" id="1263870"/>
    <lineage>
        <taxon>Bacteria</taxon>
        <taxon>Pseudomonadati</taxon>
        <taxon>Planctomycetota</taxon>
        <taxon>Planctomycetia</taxon>
        <taxon>Pirellulales</taxon>
        <taxon>Pirellulaceae</taxon>
        <taxon>Rhodopirellula</taxon>
    </lineage>
</organism>
<evidence type="ECO:0000313" key="1">
    <source>
        <dbReference type="EMBL" id="EMI53748.1"/>
    </source>
</evidence>
<keyword evidence="2" id="KW-1185">Reference proteome</keyword>
<evidence type="ECO:0000313" key="2">
    <source>
        <dbReference type="Proteomes" id="UP000011885"/>
    </source>
</evidence>
<reference evidence="1 2" key="1">
    <citation type="journal article" date="2013" name="Mar. Genomics">
        <title>Expression of sulfatases in Rhodopirellula baltica and the diversity of sulfatases in the genus Rhodopirellula.</title>
        <authorList>
            <person name="Wegner C.E."/>
            <person name="Richter-Heitmann T."/>
            <person name="Klindworth A."/>
            <person name="Klockow C."/>
            <person name="Richter M."/>
            <person name="Achstetter T."/>
            <person name="Glockner F.O."/>
            <person name="Harder J."/>
        </authorList>
    </citation>
    <scope>NUCLEOTIDE SEQUENCE [LARGE SCALE GENOMIC DNA]</scope>
    <source>
        <strain evidence="1 2">SM41</strain>
    </source>
</reference>
<dbReference type="AlphaFoldDB" id="M5UCN2"/>
<protein>
    <submittedName>
        <fullName evidence="1">Uncharacterized protein</fullName>
    </submittedName>
</protein>
<comment type="caution">
    <text evidence="1">The sequence shown here is derived from an EMBL/GenBank/DDBJ whole genome shotgun (WGS) entry which is preliminary data.</text>
</comment>
<accession>M5UCN2</accession>
<dbReference type="PATRIC" id="fig|1263870.3.peg.5090"/>
<name>M5UCN2_9BACT</name>
<dbReference type="EMBL" id="ANOH01000333">
    <property type="protein sequence ID" value="EMI53748.1"/>
    <property type="molecule type" value="Genomic_DNA"/>
</dbReference>
<sequence>MFEARRASIVGEKLRNASIRTPHARTPGSRVRGIALGTVRIRSSEKKRAKEHVSCVHLMLN</sequence>